<dbReference type="AlphaFoldDB" id="A0A0C9ZGM0"/>
<proteinExistence type="predicted"/>
<feature type="non-terminal residue" evidence="1">
    <location>
        <position position="1"/>
    </location>
</feature>
<dbReference type="HOGENOM" id="CLU_049840_2_0_1"/>
<keyword evidence="2" id="KW-1185">Reference proteome</keyword>
<dbReference type="Proteomes" id="UP000054485">
    <property type="component" value="Unassembled WGS sequence"/>
</dbReference>
<evidence type="ECO:0000313" key="1">
    <source>
        <dbReference type="EMBL" id="KIK36520.1"/>
    </source>
</evidence>
<dbReference type="EMBL" id="KN835523">
    <property type="protein sequence ID" value="KIK36520.1"/>
    <property type="molecule type" value="Genomic_DNA"/>
</dbReference>
<evidence type="ECO:0008006" key="3">
    <source>
        <dbReference type="Google" id="ProtNLM"/>
    </source>
</evidence>
<dbReference type="SUPFAM" id="SSF56219">
    <property type="entry name" value="DNase I-like"/>
    <property type="match status" value="1"/>
</dbReference>
<sequence>PARLEHEQALDALRDLRFQLDIQDTWRINNPTSRLFTFYSNTNTRSQLDHIYTSPTHEQNICGWDSCTSAIPTDHRMVLVRFAPNNTPFVGKGRWSWPTSLINDEELIKKISKTGITVQNKITNQRAPRSNTENPQKEWEEFKIQIQQLAKITAKEHLNKIRTRTKQLEEDLRRTTANDDIGTNE</sequence>
<dbReference type="STRING" id="930992.A0A0C9ZGM0"/>
<feature type="non-terminal residue" evidence="1">
    <location>
        <position position="185"/>
    </location>
</feature>
<reference evidence="1 2" key="1">
    <citation type="submission" date="2014-04" db="EMBL/GenBank/DDBJ databases">
        <authorList>
            <consortium name="DOE Joint Genome Institute"/>
            <person name="Kuo A."/>
            <person name="Ruytinx J."/>
            <person name="Rineau F."/>
            <person name="Colpaert J."/>
            <person name="Kohler A."/>
            <person name="Nagy L.G."/>
            <person name="Floudas D."/>
            <person name="Copeland A."/>
            <person name="Barry K.W."/>
            <person name="Cichocki N."/>
            <person name="Veneault-Fourrey C."/>
            <person name="LaButti K."/>
            <person name="Lindquist E.A."/>
            <person name="Lipzen A."/>
            <person name="Lundell T."/>
            <person name="Morin E."/>
            <person name="Murat C."/>
            <person name="Sun H."/>
            <person name="Tunlid A."/>
            <person name="Henrissat B."/>
            <person name="Grigoriev I.V."/>
            <person name="Hibbett D.S."/>
            <person name="Martin F."/>
            <person name="Nordberg H.P."/>
            <person name="Cantor M.N."/>
            <person name="Hua S.X."/>
        </authorList>
    </citation>
    <scope>NUCLEOTIDE SEQUENCE [LARGE SCALE GENOMIC DNA]</scope>
    <source>
        <strain evidence="1 2">UH-Slu-Lm8-n1</strain>
    </source>
</reference>
<organism evidence="1 2">
    <name type="scientific">Suillus luteus UH-Slu-Lm8-n1</name>
    <dbReference type="NCBI Taxonomy" id="930992"/>
    <lineage>
        <taxon>Eukaryota</taxon>
        <taxon>Fungi</taxon>
        <taxon>Dikarya</taxon>
        <taxon>Basidiomycota</taxon>
        <taxon>Agaricomycotina</taxon>
        <taxon>Agaricomycetes</taxon>
        <taxon>Agaricomycetidae</taxon>
        <taxon>Boletales</taxon>
        <taxon>Suillineae</taxon>
        <taxon>Suillaceae</taxon>
        <taxon>Suillus</taxon>
    </lineage>
</organism>
<evidence type="ECO:0000313" key="2">
    <source>
        <dbReference type="Proteomes" id="UP000054485"/>
    </source>
</evidence>
<name>A0A0C9ZGM0_9AGAM</name>
<accession>A0A0C9ZGM0</accession>
<reference evidence="2" key="2">
    <citation type="submission" date="2015-01" db="EMBL/GenBank/DDBJ databases">
        <title>Evolutionary Origins and Diversification of the Mycorrhizal Mutualists.</title>
        <authorList>
            <consortium name="DOE Joint Genome Institute"/>
            <consortium name="Mycorrhizal Genomics Consortium"/>
            <person name="Kohler A."/>
            <person name="Kuo A."/>
            <person name="Nagy L.G."/>
            <person name="Floudas D."/>
            <person name="Copeland A."/>
            <person name="Barry K.W."/>
            <person name="Cichocki N."/>
            <person name="Veneault-Fourrey C."/>
            <person name="LaButti K."/>
            <person name="Lindquist E.A."/>
            <person name="Lipzen A."/>
            <person name="Lundell T."/>
            <person name="Morin E."/>
            <person name="Murat C."/>
            <person name="Riley R."/>
            <person name="Ohm R."/>
            <person name="Sun H."/>
            <person name="Tunlid A."/>
            <person name="Henrissat B."/>
            <person name="Grigoriev I.V."/>
            <person name="Hibbett D.S."/>
            <person name="Martin F."/>
        </authorList>
    </citation>
    <scope>NUCLEOTIDE SEQUENCE [LARGE SCALE GENOMIC DNA]</scope>
    <source>
        <strain evidence="2">UH-Slu-Lm8-n1</strain>
    </source>
</reference>
<protein>
    <recommendedName>
        <fullName evidence="3">Endonuclease/exonuclease/phosphatase domain-containing protein</fullName>
    </recommendedName>
</protein>
<dbReference type="InterPro" id="IPR036691">
    <property type="entry name" value="Endo/exonu/phosph_ase_sf"/>
</dbReference>
<dbReference type="OrthoDB" id="3264871at2759"/>
<dbReference type="InParanoid" id="A0A0C9ZGM0"/>
<dbReference type="Gene3D" id="3.60.10.10">
    <property type="entry name" value="Endonuclease/exonuclease/phosphatase"/>
    <property type="match status" value="1"/>
</dbReference>
<gene>
    <name evidence="1" type="ORF">CY34DRAFT_66700</name>
</gene>